<dbReference type="Proteomes" id="UP000318053">
    <property type="component" value="Unassembled WGS sequence"/>
</dbReference>
<reference evidence="2 3" key="1">
    <citation type="submission" date="2019-02" db="EMBL/GenBank/DDBJ databases">
        <title>Deep-cultivation of Planctomycetes and their phenomic and genomic characterization uncovers novel biology.</title>
        <authorList>
            <person name="Wiegand S."/>
            <person name="Jogler M."/>
            <person name="Boedeker C."/>
            <person name="Pinto D."/>
            <person name="Vollmers J."/>
            <person name="Rivas-Marin E."/>
            <person name="Kohn T."/>
            <person name="Peeters S.H."/>
            <person name="Heuer A."/>
            <person name="Rast P."/>
            <person name="Oberbeckmann S."/>
            <person name="Bunk B."/>
            <person name="Jeske O."/>
            <person name="Meyerdierks A."/>
            <person name="Storesund J.E."/>
            <person name="Kallscheuer N."/>
            <person name="Luecker S."/>
            <person name="Lage O.M."/>
            <person name="Pohl T."/>
            <person name="Merkel B.J."/>
            <person name="Hornburger P."/>
            <person name="Mueller R.-W."/>
            <person name="Bruemmer F."/>
            <person name="Labrenz M."/>
            <person name="Spormann A.M."/>
            <person name="Op Den Camp H."/>
            <person name="Overmann J."/>
            <person name="Amann R."/>
            <person name="Jetten M.S.M."/>
            <person name="Mascher T."/>
            <person name="Medema M.H."/>
            <person name="Devos D.P."/>
            <person name="Kaster A.-K."/>
            <person name="Ovreas L."/>
            <person name="Rohde M."/>
            <person name="Galperin M.Y."/>
            <person name="Jogler C."/>
        </authorList>
    </citation>
    <scope>NUCLEOTIDE SEQUENCE [LARGE SCALE GENOMIC DNA]</scope>
    <source>
        <strain evidence="2 3">CA85</strain>
    </source>
</reference>
<gene>
    <name evidence="2" type="ORF">CA85_41890</name>
</gene>
<keyword evidence="1" id="KW-1133">Transmembrane helix</keyword>
<evidence type="ECO:0000256" key="1">
    <source>
        <dbReference type="SAM" id="Phobius"/>
    </source>
</evidence>
<organism evidence="2 3">
    <name type="scientific">Allorhodopirellula solitaria</name>
    <dbReference type="NCBI Taxonomy" id="2527987"/>
    <lineage>
        <taxon>Bacteria</taxon>
        <taxon>Pseudomonadati</taxon>
        <taxon>Planctomycetota</taxon>
        <taxon>Planctomycetia</taxon>
        <taxon>Pirellulales</taxon>
        <taxon>Pirellulaceae</taxon>
        <taxon>Allorhodopirellula</taxon>
    </lineage>
</organism>
<accession>A0A5C5X0A2</accession>
<evidence type="ECO:0000313" key="3">
    <source>
        <dbReference type="Proteomes" id="UP000318053"/>
    </source>
</evidence>
<dbReference type="AlphaFoldDB" id="A0A5C5X0A2"/>
<feature type="transmembrane region" description="Helical" evidence="1">
    <location>
        <begin position="282"/>
        <end position="302"/>
    </location>
</feature>
<comment type="caution">
    <text evidence="2">The sequence shown here is derived from an EMBL/GenBank/DDBJ whole genome shotgun (WGS) entry which is preliminary data.</text>
</comment>
<evidence type="ECO:0000313" key="2">
    <source>
        <dbReference type="EMBL" id="TWT56376.1"/>
    </source>
</evidence>
<dbReference type="EMBL" id="SJPK01000013">
    <property type="protein sequence ID" value="TWT56376.1"/>
    <property type="molecule type" value="Genomic_DNA"/>
</dbReference>
<keyword evidence="1" id="KW-0472">Membrane</keyword>
<proteinExistence type="predicted"/>
<keyword evidence="3" id="KW-1185">Reference proteome</keyword>
<protein>
    <submittedName>
        <fullName evidence="2">Uncharacterized protein</fullName>
    </submittedName>
</protein>
<keyword evidence="1" id="KW-0812">Transmembrane</keyword>
<sequence length="312" mass="36027">MHTETYLRVLVRSLLLASWLLMNQSTLADGRSLYSDIIEVQSAREEVYGNGHFIWRQREVIDGEAQEKLIEYWARDNRYFRIDTQSLSNGEASGEIRRIIVRPEGFVKINARKVDDPGAIYDIGHPDEGVAKVKGQYFVSMANRIGTVQVQTYIRQWINKQPGLRNLKFNRDDAGHVIGSFSRRIDDGTKQYNVVMTAEDYRVQSWEMQFQAEDGQTTGTNQASITYGENQDEFPTKTVDTVVSNTDYSSEFECRLLEHQLEPAPLEVFSMGELGMPRSNPWFRRLVLLGSGIFLLFLYFGSKWLKRRRAEK</sequence>
<name>A0A5C5X0A2_9BACT</name>